<dbReference type="PANTHER" id="PTHR42648">
    <property type="entry name" value="TRANSPOSASE, PUTATIVE-RELATED"/>
    <property type="match status" value="1"/>
</dbReference>
<evidence type="ECO:0000313" key="5">
    <source>
        <dbReference type="EMBL" id="KAA0025882.1"/>
    </source>
</evidence>
<dbReference type="AlphaFoldDB" id="A0A5A7SL67"/>
<evidence type="ECO:0000259" key="4">
    <source>
        <dbReference type="Pfam" id="PF07727"/>
    </source>
</evidence>
<dbReference type="SUPFAM" id="SSF53098">
    <property type="entry name" value="Ribonuclease H-like"/>
    <property type="match status" value="1"/>
</dbReference>
<comment type="caution">
    <text evidence="5">The sequence shown here is derived from an EMBL/GenBank/DDBJ whole genome shotgun (WGS) entry which is preliminary data.</text>
</comment>
<keyword evidence="5" id="KW-0808">Transferase</keyword>
<organism evidence="5 6">
    <name type="scientific">Cucumis melo var. makuwa</name>
    <name type="common">Oriental melon</name>
    <dbReference type="NCBI Taxonomy" id="1194695"/>
    <lineage>
        <taxon>Eukaryota</taxon>
        <taxon>Viridiplantae</taxon>
        <taxon>Streptophyta</taxon>
        <taxon>Embryophyta</taxon>
        <taxon>Tracheophyta</taxon>
        <taxon>Spermatophyta</taxon>
        <taxon>Magnoliopsida</taxon>
        <taxon>eudicotyledons</taxon>
        <taxon>Gunneridae</taxon>
        <taxon>Pentapetalae</taxon>
        <taxon>rosids</taxon>
        <taxon>fabids</taxon>
        <taxon>Cucurbitales</taxon>
        <taxon>Cucurbitaceae</taxon>
        <taxon>Benincaseae</taxon>
        <taxon>Cucumis</taxon>
    </lineage>
</organism>
<dbReference type="Proteomes" id="UP000321393">
    <property type="component" value="Unassembled WGS sequence"/>
</dbReference>
<feature type="compositionally biased region" description="Low complexity" evidence="3">
    <location>
        <begin position="90"/>
        <end position="99"/>
    </location>
</feature>
<dbReference type="EMBL" id="SSTE01023063">
    <property type="protein sequence ID" value="KAA0025882.1"/>
    <property type="molecule type" value="Genomic_DNA"/>
</dbReference>
<dbReference type="GO" id="GO:0016787">
    <property type="term" value="F:hydrolase activity"/>
    <property type="evidence" value="ECO:0007669"/>
    <property type="project" value="UniProtKB-KW"/>
</dbReference>
<sequence length="471" mass="53127">MVGNSKTIPYKGIVHQTLCAYTHQQNRVTEQKNHHLLEVAHSLTSFPSYIWGDVILTAAHLINRMPSCILHLQTPLDCLKESYPSTRLVSEGESVSEESNNTFKFIKPTPSTVFDSPAPVQDSEPPQDQEKNRGEETEVRTKTSNNEAKHGHTGKLDEYDPSLDILIALRKASIDSAIIPKSIYTTLKYPECKNPIMEEMKAPEKNRALEIFTLPKGRRTLDVKNAFLNGDLVEEVYMRPLQDLKPILFSRFTTFVKSQGCSQGHSNHTLFTKVSKTEKIVVLIVYVDDIILTGDDQTEICQLKQRIGDESEIKDLENLKYFLGIEVAKSKEGISVSQRKYTLDLLTKTGMLGCRPADTPIEFNCKPGNFDDQVLDDKEQYQRLVVAISIANSPIRHDRTKYVEIDRHFIKERLDNGSICIPNIPSSQQVADVLTKRCPQRKKTPTLSCIYRISHCLSLPPCGSGQVLQAV</sequence>
<dbReference type="InterPro" id="IPR012337">
    <property type="entry name" value="RNaseH-like_sf"/>
</dbReference>
<dbReference type="Gene3D" id="3.30.420.10">
    <property type="entry name" value="Ribonuclease H-like superfamily/Ribonuclease H"/>
    <property type="match status" value="1"/>
</dbReference>
<dbReference type="SUPFAM" id="SSF56672">
    <property type="entry name" value="DNA/RNA polymerases"/>
    <property type="match status" value="1"/>
</dbReference>
<dbReference type="Pfam" id="PF07727">
    <property type="entry name" value="RVT_2"/>
    <property type="match status" value="1"/>
</dbReference>
<dbReference type="GO" id="GO:0003676">
    <property type="term" value="F:nucleic acid binding"/>
    <property type="evidence" value="ECO:0007669"/>
    <property type="project" value="InterPro"/>
</dbReference>
<dbReference type="GO" id="GO:0003964">
    <property type="term" value="F:RNA-directed DNA polymerase activity"/>
    <property type="evidence" value="ECO:0007669"/>
    <property type="project" value="UniProtKB-KW"/>
</dbReference>
<dbReference type="InterPro" id="IPR036397">
    <property type="entry name" value="RNaseH_sf"/>
</dbReference>
<keyword evidence="5" id="KW-0548">Nucleotidyltransferase</keyword>
<keyword evidence="5" id="KW-0695">RNA-directed DNA polymerase</keyword>
<feature type="compositionally biased region" description="Basic and acidic residues" evidence="3">
    <location>
        <begin position="128"/>
        <end position="155"/>
    </location>
</feature>
<dbReference type="InterPro" id="IPR043502">
    <property type="entry name" value="DNA/RNA_pol_sf"/>
</dbReference>
<dbReference type="InterPro" id="IPR039537">
    <property type="entry name" value="Retrotran_Ty1/copia-like"/>
</dbReference>
<dbReference type="GO" id="GO:0046872">
    <property type="term" value="F:metal ion binding"/>
    <property type="evidence" value="ECO:0007669"/>
    <property type="project" value="UniProtKB-KW"/>
</dbReference>
<reference evidence="5 6" key="1">
    <citation type="submission" date="2019-08" db="EMBL/GenBank/DDBJ databases">
        <title>Draft genome sequences of two oriental melons (Cucumis melo L. var makuwa).</title>
        <authorList>
            <person name="Kwon S.-Y."/>
        </authorList>
    </citation>
    <scope>NUCLEOTIDE SEQUENCE [LARGE SCALE GENOMIC DNA]</scope>
    <source>
        <strain evidence="6">cv. SW 3</strain>
        <tissue evidence="5">Leaf</tissue>
    </source>
</reference>
<dbReference type="InterPro" id="IPR013103">
    <property type="entry name" value="RVT_2"/>
</dbReference>
<proteinExistence type="predicted"/>
<name>A0A5A7SL67_CUCMM</name>
<protein>
    <submittedName>
        <fullName evidence="5">Reverse transcriptase</fullName>
    </submittedName>
</protein>
<dbReference type="PANTHER" id="PTHR42648:SF31">
    <property type="entry name" value="RNA-DIRECTED DNA POLYMERASE"/>
    <property type="match status" value="1"/>
</dbReference>
<evidence type="ECO:0000256" key="1">
    <source>
        <dbReference type="ARBA" id="ARBA00022723"/>
    </source>
</evidence>
<dbReference type="CDD" id="cd09272">
    <property type="entry name" value="RNase_HI_RT_Ty1"/>
    <property type="match status" value="1"/>
</dbReference>
<keyword evidence="1" id="KW-0479">Metal-binding</keyword>
<evidence type="ECO:0000256" key="2">
    <source>
        <dbReference type="ARBA" id="ARBA00022801"/>
    </source>
</evidence>
<gene>
    <name evidence="5" type="ORF">E6C27_scaffold34G001650</name>
</gene>
<evidence type="ECO:0000313" key="6">
    <source>
        <dbReference type="Proteomes" id="UP000321393"/>
    </source>
</evidence>
<keyword evidence="2" id="KW-0378">Hydrolase</keyword>
<evidence type="ECO:0000256" key="3">
    <source>
        <dbReference type="SAM" id="MobiDB-lite"/>
    </source>
</evidence>
<accession>A0A5A7SL67</accession>
<feature type="domain" description="Reverse transcriptase Ty1/copia-type" evidence="4">
    <location>
        <begin position="251"/>
        <end position="362"/>
    </location>
</feature>
<feature type="region of interest" description="Disordered" evidence="3">
    <location>
        <begin position="90"/>
        <end position="155"/>
    </location>
</feature>